<sequence length="166" mass="19032">MNPEHVILLQIFCYFIKDIFAAPIENLNESVHQKKTCDICSGSLYYCKEFNSGEFGCEMDNIRFGAVVIFAALTGIIFPIACISLYVCGFYSKIKYYLTSSVKRGTEDISLLERDYQRDATDNLPSISIPSIESIKPIERKYKKNPNRFSQPQKDKIPDFQKMTPL</sequence>
<proteinExistence type="predicted"/>
<evidence type="ECO:0000313" key="2">
    <source>
        <dbReference type="WBParaSite" id="PS1159_v2.g23060.t1"/>
    </source>
</evidence>
<reference evidence="2" key="1">
    <citation type="submission" date="2022-11" db="UniProtKB">
        <authorList>
            <consortium name="WormBaseParasite"/>
        </authorList>
    </citation>
    <scope>IDENTIFICATION</scope>
</reference>
<dbReference type="WBParaSite" id="PS1159_v2.g23060.t1">
    <property type="protein sequence ID" value="PS1159_v2.g23060.t1"/>
    <property type="gene ID" value="PS1159_v2.g23060"/>
</dbReference>
<accession>A0AC35G3K1</accession>
<organism evidence="1 2">
    <name type="scientific">Panagrolaimus sp. PS1159</name>
    <dbReference type="NCBI Taxonomy" id="55785"/>
    <lineage>
        <taxon>Eukaryota</taxon>
        <taxon>Metazoa</taxon>
        <taxon>Ecdysozoa</taxon>
        <taxon>Nematoda</taxon>
        <taxon>Chromadorea</taxon>
        <taxon>Rhabditida</taxon>
        <taxon>Tylenchina</taxon>
        <taxon>Panagrolaimomorpha</taxon>
        <taxon>Panagrolaimoidea</taxon>
        <taxon>Panagrolaimidae</taxon>
        <taxon>Panagrolaimus</taxon>
    </lineage>
</organism>
<dbReference type="Proteomes" id="UP000887580">
    <property type="component" value="Unplaced"/>
</dbReference>
<protein>
    <submittedName>
        <fullName evidence="2">PTTG1IP</fullName>
    </submittedName>
</protein>
<evidence type="ECO:0000313" key="1">
    <source>
        <dbReference type="Proteomes" id="UP000887580"/>
    </source>
</evidence>
<name>A0AC35G3K1_9BILA</name>